<dbReference type="GO" id="GO:0000287">
    <property type="term" value="F:magnesium ion binding"/>
    <property type="evidence" value="ECO:0007669"/>
    <property type="project" value="UniProtKB-UniRule"/>
</dbReference>
<keyword evidence="7" id="KW-0479">Metal-binding</keyword>
<feature type="binding site" evidence="7">
    <location>
        <position position="136"/>
    </location>
    <ligand>
        <name>substrate</name>
    </ligand>
</feature>
<dbReference type="PATRIC" id="fig|889306.3.peg.3364"/>
<proteinExistence type="inferred from homology"/>
<evidence type="ECO:0000313" key="8">
    <source>
        <dbReference type="EMBL" id="KIL44383.1"/>
    </source>
</evidence>
<dbReference type="SUPFAM" id="SSF52540">
    <property type="entry name" value="P-loop containing nucleoside triphosphate hydrolases"/>
    <property type="match status" value="1"/>
</dbReference>
<comment type="function">
    <text evidence="7">Catalyzes the specific phosphorylation of the 3-hydroxyl group of shikimic acid using ATP as a cosubstrate.</text>
</comment>
<keyword evidence="6 7" id="KW-0057">Aromatic amino acid biosynthesis</keyword>
<comment type="subcellular location">
    <subcellularLocation>
        <location evidence="7">Cytoplasm</location>
    </subcellularLocation>
</comment>
<keyword evidence="3 7" id="KW-0547">Nucleotide-binding</keyword>
<keyword evidence="7" id="KW-0963">Cytoplasm</keyword>
<dbReference type="CDD" id="cd00464">
    <property type="entry name" value="SK"/>
    <property type="match status" value="1"/>
</dbReference>
<keyword evidence="1 7" id="KW-0028">Amino-acid biosynthesis</keyword>
<feature type="binding site" evidence="7">
    <location>
        <position position="118"/>
    </location>
    <ligand>
        <name>ATP</name>
        <dbReference type="ChEBI" id="CHEBI:30616"/>
    </ligand>
</feature>
<organism evidence="8 9">
    <name type="scientific">Jeotgalibacillus soli</name>
    <dbReference type="NCBI Taxonomy" id="889306"/>
    <lineage>
        <taxon>Bacteria</taxon>
        <taxon>Bacillati</taxon>
        <taxon>Bacillota</taxon>
        <taxon>Bacilli</taxon>
        <taxon>Bacillales</taxon>
        <taxon>Caryophanaceae</taxon>
        <taxon>Jeotgalibacillus</taxon>
    </lineage>
</organism>
<dbReference type="RefSeq" id="WP_041090254.1">
    <property type="nucleotide sequence ID" value="NZ_JXRP01000019.1"/>
</dbReference>
<evidence type="ECO:0000313" key="9">
    <source>
        <dbReference type="Proteomes" id="UP000031938"/>
    </source>
</evidence>
<dbReference type="PANTHER" id="PTHR21087:SF16">
    <property type="entry name" value="SHIKIMATE KINASE 1, CHLOROPLASTIC"/>
    <property type="match status" value="1"/>
</dbReference>
<dbReference type="InterPro" id="IPR027417">
    <property type="entry name" value="P-loop_NTPase"/>
</dbReference>
<dbReference type="STRING" id="889306.KP78_33470"/>
<comment type="catalytic activity">
    <reaction evidence="7">
        <text>shikimate + ATP = 3-phosphoshikimate + ADP + H(+)</text>
        <dbReference type="Rhea" id="RHEA:13121"/>
        <dbReference type="ChEBI" id="CHEBI:15378"/>
        <dbReference type="ChEBI" id="CHEBI:30616"/>
        <dbReference type="ChEBI" id="CHEBI:36208"/>
        <dbReference type="ChEBI" id="CHEBI:145989"/>
        <dbReference type="ChEBI" id="CHEBI:456216"/>
        <dbReference type="EC" id="2.7.1.71"/>
    </reaction>
</comment>
<keyword evidence="9" id="KW-1185">Reference proteome</keyword>
<comment type="cofactor">
    <cofactor evidence="7">
        <name>Mg(2+)</name>
        <dbReference type="ChEBI" id="CHEBI:18420"/>
    </cofactor>
    <text evidence="7">Binds 1 Mg(2+) ion per subunit.</text>
</comment>
<keyword evidence="7" id="KW-0460">Magnesium</keyword>
<evidence type="ECO:0000256" key="1">
    <source>
        <dbReference type="ARBA" id="ARBA00022605"/>
    </source>
</evidence>
<accession>A0A0C2VK55</accession>
<comment type="similarity">
    <text evidence="7">Belongs to the shikimate kinase family.</text>
</comment>
<protein>
    <recommendedName>
        <fullName evidence="7">Shikimate kinase</fullName>
        <shortName evidence="7">SK</shortName>
        <ecNumber evidence="7">2.7.1.71</ecNumber>
    </recommendedName>
</protein>
<dbReference type="InterPro" id="IPR000623">
    <property type="entry name" value="Shikimate_kinase/TSH1"/>
</dbReference>
<feature type="binding site" evidence="7">
    <location>
        <position position="60"/>
    </location>
    <ligand>
        <name>substrate</name>
    </ligand>
</feature>
<dbReference type="Proteomes" id="UP000031938">
    <property type="component" value="Unassembled WGS sequence"/>
</dbReference>
<evidence type="ECO:0000256" key="6">
    <source>
        <dbReference type="ARBA" id="ARBA00023141"/>
    </source>
</evidence>
<comment type="caution">
    <text evidence="8">The sequence shown here is derived from an EMBL/GenBank/DDBJ whole genome shotgun (WGS) entry which is preliminary data.</text>
</comment>
<dbReference type="GO" id="GO:0005524">
    <property type="term" value="F:ATP binding"/>
    <property type="evidence" value="ECO:0007669"/>
    <property type="project" value="UniProtKB-UniRule"/>
</dbReference>
<dbReference type="Pfam" id="PF01202">
    <property type="entry name" value="SKI"/>
    <property type="match status" value="1"/>
</dbReference>
<keyword evidence="5 7" id="KW-0067">ATP-binding</keyword>
<dbReference type="PANTHER" id="PTHR21087">
    <property type="entry name" value="SHIKIMATE KINASE"/>
    <property type="match status" value="1"/>
</dbReference>
<dbReference type="OrthoDB" id="9800332at2"/>
<feature type="binding site" evidence="7">
    <location>
        <position position="153"/>
    </location>
    <ligand>
        <name>ATP</name>
        <dbReference type="ChEBI" id="CHEBI:30616"/>
    </ligand>
</feature>
<dbReference type="GO" id="GO:0004765">
    <property type="term" value="F:shikimate kinase activity"/>
    <property type="evidence" value="ECO:0007669"/>
    <property type="project" value="UniProtKB-UniRule"/>
</dbReference>
<evidence type="ECO:0000256" key="2">
    <source>
        <dbReference type="ARBA" id="ARBA00022679"/>
    </source>
</evidence>
<keyword evidence="4 7" id="KW-0418">Kinase</keyword>
<name>A0A0C2VK55_9BACL</name>
<dbReference type="GO" id="GO:0008652">
    <property type="term" value="P:amino acid biosynthetic process"/>
    <property type="evidence" value="ECO:0007669"/>
    <property type="project" value="UniProtKB-KW"/>
</dbReference>
<dbReference type="Gene3D" id="3.40.50.300">
    <property type="entry name" value="P-loop containing nucleotide triphosphate hydrolases"/>
    <property type="match status" value="1"/>
</dbReference>
<dbReference type="GO" id="GO:0009423">
    <property type="term" value="P:chorismate biosynthetic process"/>
    <property type="evidence" value="ECO:0007669"/>
    <property type="project" value="UniProtKB-UniRule"/>
</dbReference>
<feature type="binding site" evidence="7">
    <location>
        <position position="36"/>
    </location>
    <ligand>
        <name>substrate</name>
    </ligand>
</feature>
<dbReference type="PRINTS" id="PR01100">
    <property type="entry name" value="SHIKIMTKNASE"/>
</dbReference>
<sequence length="178" mass="20279">MPLTSSIYLIGFMGAGKSTIAEKLAERFEVKYYDIDQHIEEKENKSISSIFQERGERYFRDKESSTLTSLMEPSIIATGGGILYFPETAEWLKKHGTVIYLHAPFEELYERIIHDQTRPVAASRSKGSLNELFNSRDLAYRDAAHIIVSVSERSVELTIEDILLSLEKIVDQDTSSMH</sequence>
<evidence type="ECO:0000256" key="7">
    <source>
        <dbReference type="HAMAP-Rule" id="MF_00109"/>
    </source>
</evidence>
<dbReference type="GO" id="GO:0009073">
    <property type="term" value="P:aromatic amino acid family biosynthetic process"/>
    <property type="evidence" value="ECO:0007669"/>
    <property type="project" value="UniProtKB-KW"/>
</dbReference>
<comment type="pathway">
    <text evidence="7">Metabolic intermediate biosynthesis; chorismate biosynthesis; chorismate from D-erythrose 4-phosphate and phosphoenolpyruvate: step 5/7.</text>
</comment>
<feature type="binding site" evidence="7">
    <location>
        <position position="80"/>
    </location>
    <ligand>
        <name>substrate</name>
    </ligand>
</feature>
<dbReference type="EMBL" id="JXRP01000019">
    <property type="protein sequence ID" value="KIL44383.1"/>
    <property type="molecule type" value="Genomic_DNA"/>
</dbReference>
<dbReference type="InterPro" id="IPR031322">
    <property type="entry name" value="Shikimate/glucono_kinase"/>
</dbReference>
<dbReference type="AlphaFoldDB" id="A0A0C2VK55"/>
<dbReference type="UniPathway" id="UPA00053">
    <property type="reaction ID" value="UER00088"/>
</dbReference>
<evidence type="ECO:0000256" key="5">
    <source>
        <dbReference type="ARBA" id="ARBA00022840"/>
    </source>
</evidence>
<feature type="binding site" evidence="7">
    <location>
        <position position="18"/>
    </location>
    <ligand>
        <name>Mg(2+)</name>
        <dbReference type="ChEBI" id="CHEBI:18420"/>
    </ligand>
</feature>
<reference evidence="8 9" key="1">
    <citation type="submission" date="2015-01" db="EMBL/GenBank/DDBJ databases">
        <title>Genome sequencing of Jeotgalibacillus soli.</title>
        <authorList>
            <person name="Goh K.M."/>
            <person name="Chan K.-G."/>
            <person name="Yaakop A.S."/>
            <person name="Ee R."/>
            <person name="Gan H.M."/>
            <person name="Chan C.S."/>
        </authorList>
    </citation>
    <scope>NUCLEOTIDE SEQUENCE [LARGE SCALE GENOMIC DNA]</scope>
    <source>
        <strain evidence="8 9">P9</strain>
    </source>
</reference>
<comment type="subunit">
    <text evidence="7">Monomer.</text>
</comment>
<gene>
    <name evidence="7" type="primary">aroK</name>
    <name evidence="8" type="ORF">KP78_33470</name>
</gene>
<keyword evidence="2 7" id="KW-0808">Transferase</keyword>
<dbReference type="HAMAP" id="MF_00109">
    <property type="entry name" value="Shikimate_kinase"/>
    <property type="match status" value="1"/>
</dbReference>
<feature type="binding site" evidence="7">
    <location>
        <begin position="14"/>
        <end position="19"/>
    </location>
    <ligand>
        <name>ATP</name>
        <dbReference type="ChEBI" id="CHEBI:30616"/>
    </ligand>
</feature>
<evidence type="ECO:0000256" key="3">
    <source>
        <dbReference type="ARBA" id="ARBA00022741"/>
    </source>
</evidence>
<evidence type="ECO:0000256" key="4">
    <source>
        <dbReference type="ARBA" id="ARBA00022777"/>
    </source>
</evidence>
<dbReference type="EC" id="2.7.1.71" evidence="7"/>
<dbReference type="GO" id="GO:0005829">
    <property type="term" value="C:cytosol"/>
    <property type="evidence" value="ECO:0007669"/>
    <property type="project" value="TreeGrafter"/>
</dbReference>